<organism evidence="1 2">
    <name type="scientific">Ixodes persulcatus</name>
    <name type="common">Taiga tick</name>
    <dbReference type="NCBI Taxonomy" id="34615"/>
    <lineage>
        <taxon>Eukaryota</taxon>
        <taxon>Metazoa</taxon>
        <taxon>Ecdysozoa</taxon>
        <taxon>Arthropoda</taxon>
        <taxon>Chelicerata</taxon>
        <taxon>Arachnida</taxon>
        <taxon>Acari</taxon>
        <taxon>Parasitiformes</taxon>
        <taxon>Ixodida</taxon>
        <taxon>Ixodoidea</taxon>
        <taxon>Ixodidae</taxon>
        <taxon>Ixodinae</taxon>
        <taxon>Ixodes</taxon>
    </lineage>
</organism>
<reference evidence="1 2" key="1">
    <citation type="journal article" date="2020" name="Cell">
        <title>Large-Scale Comparative Analyses of Tick Genomes Elucidate Their Genetic Diversity and Vector Capacities.</title>
        <authorList>
            <consortium name="Tick Genome and Microbiome Consortium (TIGMIC)"/>
            <person name="Jia N."/>
            <person name="Wang J."/>
            <person name="Shi W."/>
            <person name="Du L."/>
            <person name="Sun Y."/>
            <person name="Zhan W."/>
            <person name="Jiang J.F."/>
            <person name="Wang Q."/>
            <person name="Zhang B."/>
            <person name="Ji P."/>
            <person name="Bell-Sakyi L."/>
            <person name="Cui X.M."/>
            <person name="Yuan T.T."/>
            <person name="Jiang B.G."/>
            <person name="Yang W.F."/>
            <person name="Lam T.T."/>
            <person name="Chang Q.C."/>
            <person name="Ding S.J."/>
            <person name="Wang X.J."/>
            <person name="Zhu J.G."/>
            <person name="Ruan X.D."/>
            <person name="Zhao L."/>
            <person name="Wei J.T."/>
            <person name="Ye R.Z."/>
            <person name="Que T.C."/>
            <person name="Du C.H."/>
            <person name="Zhou Y.H."/>
            <person name="Cheng J.X."/>
            <person name="Dai P.F."/>
            <person name="Guo W.B."/>
            <person name="Han X.H."/>
            <person name="Huang E.J."/>
            <person name="Li L.F."/>
            <person name="Wei W."/>
            <person name="Gao Y.C."/>
            <person name="Liu J.Z."/>
            <person name="Shao H.Z."/>
            <person name="Wang X."/>
            <person name="Wang C.C."/>
            <person name="Yang T.C."/>
            <person name="Huo Q.B."/>
            <person name="Li W."/>
            <person name="Chen H.Y."/>
            <person name="Chen S.E."/>
            <person name="Zhou L.G."/>
            <person name="Ni X.B."/>
            <person name="Tian J.H."/>
            <person name="Sheng Y."/>
            <person name="Liu T."/>
            <person name="Pan Y.S."/>
            <person name="Xia L.Y."/>
            <person name="Li J."/>
            <person name="Zhao F."/>
            <person name="Cao W.C."/>
        </authorList>
    </citation>
    <scope>NUCLEOTIDE SEQUENCE [LARGE SCALE GENOMIC DNA]</scope>
    <source>
        <strain evidence="1">Iper-2018</strain>
    </source>
</reference>
<sequence length="325" mass="36188">MTEHKVNACKTAASPHVQKFLQCTATNLEPGALLGKLHVVHEPLLEPLALLWSTTEPGSLDRAALRYAAATRRLCGNGWLSRLRARYIATRDISGEGAAADTDGAEGWQNGQLQQILMDYALENIFNLNESAAAKLQAATKQDPYCPALADIKIKVTKDTKKRDPFLKRAFPLSAVIRLREEHNHMLNCSHACFYTYFKGGLMPAEAIAPHAQKPAAGAVNTCGNTEYHWFRVWHKNAFGDAVDPLMKLAEKEPAYLKQGEEGCLQEVMLLIHRRSPPWLHQQRRVNIAEVFGKSIFTSGLVSRNLDVYPFRGGRLVNLYSVELA</sequence>
<dbReference type="Proteomes" id="UP000805193">
    <property type="component" value="Unassembled WGS sequence"/>
</dbReference>
<gene>
    <name evidence="1" type="ORF">HPB47_001636</name>
</gene>
<comment type="caution">
    <text evidence="1">The sequence shown here is derived from an EMBL/GenBank/DDBJ whole genome shotgun (WGS) entry which is preliminary data.</text>
</comment>
<keyword evidence="2" id="KW-1185">Reference proteome</keyword>
<protein>
    <submittedName>
        <fullName evidence="1">Uncharacterized protein</fullName>
    </submittedName>
</protein>
<evidence type="ECO:0000313" key="2">
    <source>
        <dbReference type="Proteomes" id="UP000805193"/>
    </source>
</evidence>
<evidence type="ECO:0000313" key="1">
    <source>
        <dbReference type="EMBL" id="KAG0422549.1"/>
    </source>
</evidence>
<proteinExistence type="predicted"/>
<dbReference type="EMBL" id="JABSTQ010010211">
    <property type="protein sequence ID" value="KAG0422549.1"/>
    <property type="molecule type" value="Genomic_DNA"/>
</dbReference>
<name>A0AC60PNH7_IXOPE</name>
<accession>A0AC60PNH7</accession>